<dbReference type="InterPro" id="IPR029752">
    <property type="entry name" value="D-isomer_DH_CS1"/>
</dbReference>
<accession>A0A2T6ZRB1</accession>
<keyword evidence="2" id="KW-0520">NAD</keyword>
<gene>
    <name evidence="4" type="ORF">B9Z19DRAFT_1115163</name>
</gene>
<dbReference type="InterPro" id="IPR006140">
    <property type="entry name" value="D-isomer_DH_NAD-bd"/>
</dbReference>
<dbReference type="Gene3D" id="3.40.50.720">
    <property type="entry name" value="NAD(P)-binding Rossmann-like Domain"/>
    <property type="match status" value="2"/>
</dbReference>
<organism evidence="4 5">
    <name type="scientific">Tuber borchii</name>
    <name type="common">White truffle</name>
    <dbReference type="NCBI Taxonomy" id="42251"/>
    <lineage>
        <taxon>Eukaryota</taxon>
        <taxon>Fungi</taxon>
        <taxon>Dikarya</taxon>
        <taxon>Ascomycota</taxon>
        <taxon>Pezizomycotina</taxon>
        <taxon>Pezizomycetes</taxon>
        <taxon>Pezizales</taxon>
        <taxon>Tuberaceae</taxon>
        <taxon>Tuber</taxon>
    </lineage>
</organism>
<evidence type="ECO:0000313" key="4">
    <source>
        <dbReference type="EMBL" id="PUU78022.1"/>
    </source>
</evidence>
<comment type="caution">
    <text evidence="4">The sequence shown here is derived from an EMBL/GenBank/DDBJ whole genome shotgun (WGS) entry which is preliminary data.</text>
</comment>
<evidence type="ECO:0000256" key="1">
    <source>
        <dbReference type="ARBA" id="ARBA00023002"/>
    </source>
</evidence>
<dbReference type="PANTHER" id="PTHR43333:SF1">
    <property type="entry name" value="D-ISOMER SPECIFIC 2-HYDROXYACID DEHYDROGENASE NAD-BINDING DOMAIN-CONTAINING PROTEIN"/>
    <property type="match status" value="1"/>
</dbReference>
<dbReference type="PANTHER" id="PTHR43333">
    <property type="entry name" value="2-HACID_DH_C DOMAIN-CONTAINING PROTEIN"/>
    <property type="match status" value="1"/>
</dbReference>
<dbReference type="Pfam" id="PF02826">
    <property type="entry name" value="2-Hacid_dh_C"/>
    <property type="match status" value="2"/>
</dbReference>
<dbReference type="PROSITE" id="PS00065">
    <property type="entry name" value="D_2_HYDROXYACID_DH_1"/>
    <property type="match status" value="1"/>
</dbReference>
<keyword evidence="1" id="KW-0560">Oxidoreductase</keyword>
<dbReference type="GO" id="GO:0051287">
    <property type="term" value="F:NAD binding"/>
    <property type="evidence" value="ECO:0007669"/>
    <property type="project" value="InterPro"/>
</dbReference>
<name>A0A2T6ZRB1_TUBBO</name>
<feature type="domain" description="D-isomer specific 2-hydroxyacid dehydrogenase NAD-binding" evidence="3">
    <location>
        <begin position="74"/>
        <end position="142"/>
    </location>
</feature>
<dbReference type="OrthoDB" id="298012at2759"/>
<dbReference type="SUPFAM" id="SSF51735">
    <property type="entry name" value="NAD(P)-binding Rossmann-fold domains"/>
    <property type="match status" value="1"/>
</dbReference>
<evidence type="ECO:0000313" key="5">
    <source>
        <dbReference type="Proteomes" id="UP000244722"/>
    </source>
</evidence>
<protein>
    <recommendedName>
        <fullName evidence="3">D-isomer specific 2-hydroxyacid dehydrogenase NAD-binding domain-containing protein</fullName>
    </recommendedName>
</protein>
<evidence type="ECO:0000259" key="3">
    <source>
        <dbReference type="Pfam" id="PF02826"/>
    </source>
</evidence>
<keyword evidence="5" id="KW-1185">Reference proteome</keyword>
<feature type="domain" description="D-isomer specific 2-hydroxyacid dehydrogenase NAD-binding" evidence="3">
    <location>
        <begin position="170"/>
        <end position="270"/>
    </location>
</feature>
<sequence length="307" mass="33547">MGVGTLLLRQATILLVDWTIPNIEQVPNLKILQLSIAGFDRVVKQPLYTDTKITFCTSNGIYSTKIAEHVFLTLLSIRNSFDQLLSQQRSNIWDDSTYPHPKDLLGFTIGILGYGSIGRQVARVARALGMNIHAYTSSSRRTPRSKIDRGYLLPGTGDPNGELPDAWFSGTDKPSLHAFLSGIDVLVCSLPLTDSTRHMLSTAEFGILGKRKAYLVNVSRGEIIDHDALTMAMKEGLLAGASLDVTEPEPLPSDSELWGMGNVVITPHIGSAGEGYLARVVDLFETNLGRLSAGERMFNIVKKGKGY</sequence>
<dbReference type="InterPro" id="IPR036291">
    <property type="entry name" value="NAD(P)-bd_dom_sf"/>
</dbReference>
<proteinExistence type="predicted"/>
<dbReference type="AlphaFoldDB" id="A0A2T6ZRB1"/>
<reference evidence="4 5" key="1">
    <citation type="submission" date="2017-04" db="EMBL/GenBank/DDBJ databases">
        <title>Draft genome sequence of Tuber borchii Vittad., a whitish edible truffle.</title>
        <authorList>
            <consortium name="DOE Joint Genome Institute"/>
            <person name="Murat C."/>
            <person name="Kuo A."/>
            <person name="Barry K.W."/>
            <person name="Clum A."/>
            <person name="Dockter R.B."/>
            <person name="Fauchery L."/>
            <person name="Iotti M."/>
            <person name="Kohler A."/>
            <person name="Labutti K."/>
            <person name="Lindquist E.A."/>
            <person name="Lipzen A."/>
            <person name="Ohm R.A."/>
            <person name="Wang M."/>
            <person name="Grigoriev I.V."/>
            <person name="Zambonelli A."/>
            <person name="Martin F.M."/>
        </authorList>
    </citation>
    <scope>NUCLEOTIDE SEQUENCE [LARGE SCALE GENOMIC DNA]</scope>
    <source>
        <strain evidence="4 5">Tbo3840</strain>
    </source>
</reference>
<dbReference type="GO" id="GO:0016491">
    <property type="term" value="F:oxidoreductase activity"/>
    <property type="evidence" value="ECO:0007669"/>
    <property type="project" value="UniProtKB-KW"/>
</dbReference>
<dbReference type="EMBL" id="NESQ01000131">
    <property type="protein sequence ID" value="PUU78022.1"/>
    <property type="molecule type" value="Genomic_DNA"/>
</dbReference>
<dbReference type="Proteomes" id="UP000244722">
    <property type="component" value="Unassembled WGS sequence"/>
</dbReference>
<dbReference type="STRING" id="42251.A0A2T6ZRB1"/>
<evidence type="ECO:0000256" key="2">
    <source>
        <dbReference type="ARBA" id="ARBA00023027"/>
    </source>
</evidence>